<dbReference type="PATRIC" id="fig|1122985.7.peg.3077"/>
<proteinExistence type="predicted"/>
<accession>A0A069QDS6</accession>
<protein>
    <submittedName>
        <fullName evidence="2">Uncharacterized protein</fullName>
    </submittedName>
</protein>
<dbReference type="Proteomes" id="UP000027442">
    <property type="component" value="Unassembled WGS sequence"/>
</dbReference>
<keyword evidence="1" id="KW-1133">Transmembrane helix</keyword>
<dbReference type="EMBL" id="JNGW01000129">
    <property type="protein sequence ID" value="KDR50950.1"/>
    <property type="molecule type" value="Genomic_DNA"/>
</dbReference>
<evidence type="ECO:0000256" key="1">
    <source>
        <dbReference type="SAM" id="Phobius"/>
    </source>
</evidence>
<evidence type="ECO:0000313" key="2">
    <source>
        <dbReference type="EMBL" id="KDR50950.1"/>
    </source>
</evidence>
<name>A0A069QDS6_HOYLO</name>
<comment type="caution">
    <text evidence="2">The sequence shown here is derived from an EMBL/GenBank/DDBJ whole genome shotgun (WGS) entry which is preliminary data.</text>
</comment>
<reference evidence="2 3" key="1">
    <citation type="submission" date="2013-08" db="EMBL/GenBank/DDBJ databases">
        <authorList>
            <person name="Weinstock G."/>
            <person name="Sodergren E."/>
            <person name="Wylie T."/>
            <person name="Fulton L."/>
            <person name="Fulton R."/>
            <person name="Fronick C."/>
            <person name="O'Laughlin M."/>
            <person name="Godfrey J."/>
            <person name="Miner T."/>
            <person name="Herter B."/>
            <person name="Appelbaum E."/>
            <person name="Cordes M."/>
            <person name="Lek S."/>
            <person name="Wollam A."/>
            <person name="Pepin K.H."/>
            <person name="Palsikar V.B."/>
            <person name="Mitreva M."/>
            <person name="Wilson R.K."/>
        </authorList>
    </citation>
    <scope>NUCLEOTIDE SEQUENCE [LARGE SCALE GENOMIC DNA]</scope>
    <source>
        <strain evidence="2 3">ATCC 15930</strain>
    </source>
</reference>
<feature type="transmembrane region" description="Helical" evidence="1">
    <location>
        <begin position="21"/>
        <end position="38"/>
    </location>
</feature>
<organism evidence="2 3">
    <name type="scientific">Hoylesella loescheii DSM 19665 = JCM 12249 = ATCC 15930</name>
    <dbReference type="NCBI Taxonomy" id="1122985"/>
    <lineage>
        <taxon>Bacteria</taxon>
        <taxon>Pseudomonadati</taxon>
        <taxon>Bacteroidota</taxon>
        <taxon>Bacteroidia</taxon>
        <taxon>Bacteroidales</taxon>
        <taxon>Prevotellaceae</taxon>
        <taxon>Hoylesella</taxon>
    </lineage>
</organism>
<dbReference type="HOGENOM" id="CLU_3294299_0_0_10"/>
<keyword evidence="3" id="KW-1185">Reference proteome</keyword>
<keyword evidence="1" id="KW-0472">Membrane</keyword>
<keyword evidence="1" id="KW-0812">Transmembrane</keyword>
<gene>
    <name evidence="2" type="ORF">HMPREF1991_02974</name>
</gene>
<sequence>MEQEYILAITPREIRKLNTKPNLLISCLLIISGSYLVMGS</sequence>
<evidence type="ECO:0000313" key="3">
    <source>
        <dbReference type="Proteomes" id="UP000027442"/>
    </source>
</evidence>
<dbReference type="AlphaFoldDB" id="A0A069QDS6"/>